<proteinExistence type="predicted"/>
<evidence type="ECO:0000313" key="2">
    <source>
        <dbReference type="Proteomes" id="UP000646827"/>
    </source>
</evidence>
<dbReference type="AlphaFoldDB" id="A0A8H7SDT5"/>
<protein>
    <submittedName>
        <fullName evidence="1">Uncharacterized protein</fullName>
    </submittedName>
</protein>
<comment type="caution">
    <text evidence="1">The sequence shown here is derived from an EMBL/GenBank/DDBJ whole genome shotgun (WGS) entry which is preliminary data.</text>
</comment>
<sequence length="82" mass="8769">MYEDKCIVDIDEADNGGGANEDNDPNVSIVDMVGANGGDAGVYAAKTFRLRSDDCNSSRITSHIPLLIAMLAPVVRFTFQCS</sequence>
<reference evidence="1 2" key="1">
    <citation type="submission" date="2020-12" db="EMBL/GenBank/DDBJ databases">
        <title>Metabolic potential, ecology and presence of endohyphal bacteria is reflected in genomic diversity of Mucoromycotina.</title>
        <authorList>
            <person name="Muszewska A."/>
            <person name="Okrasinska A."/>
            <person name="Steczkiewicz K."/>
            <person name="Drgas O."/>
            <person name="Orlowska M."/>
            <person name="Perlinska-Lenart U."/>
            <person name="Aleksandrzak-Piekarczyk T."/>
            <person name="Szatraj K."/>
            <person name="Zielenkiewicz U."/>
            <person name="Pilsyk S."/>
            <person name="Malc E."/>
            <person name="Mieczkowski P."/>
            <person name="Kruszewska J.S."/>
            <person name="Biernat P."/>
            <person name="Pawlowska J."/>
        </authorList>
    </citation>
    <scope>NUCLEOTIDE SEQUENCE [LARGE SCALE GENOMIC DNA]</scope>
    <source>
        <strain evidence="1 2">CBS 142.35</strain>
    </source>
</reference>
<gene>
    <name evidence="1" type="ORF">INT45_002224</name>
</gene>
<evidence type="ECO:0000313" key="1">
    <source>
        <dbReference type="EMBL" id="KAG2227539.1"/>
    </source>
</evidence>
<accession>A0A8H7SDT5</accession>
<dbReference type="EMBL" id="JAEPRB010000006">
    <property type="protein sequence ID" value="KAG2227539.1"/>
    <property type="molecule type" value="Genomic_DNA"/>
</dbReference>
<keyword evidence="2" id="KW-1185">Reference proteome</keyword>
<organism evidence="1 2">
    <name type="scientific">Circinella minor</name>
    <dbReference type="NCBI Taxonomy" id="1195481"/>
    <lineage>
        <taxon>Eukaryota</taxon>
        <taxon>Fungi</taxon>
        <taxon>Fungi incertae sedis</taxon>
        <taxon>Mucoromycota</taxon>
        <taxon>Mucoromycotina</taxon>
        <taxon>Mucoromycetes</taxon>
        <taxon>Mucorales</taxon>
        <taxon>Lichtheimiaceae</taxon>
        <taxon>Circinella</taxon>
    </lineage>
</organism>
<dbReference type="Proteomes" id="UP000646827">
    <property type="component" value="Unassembled WGS sequence"/>
</dbReference>
<name>A0A8H7SDT5_9FUNG</name>